<feature type="domain" description="TRAF-type" evidence="5">
    <location>
        <begin position="134"/>
        <end position="181"/>
    </location>
</feature>
<sequence>MFDKRIFSCLLQLLPCSVQNLYQLIIPTFTRCGHRICTPCLDDLFKKNESVSCPAKEEECYVLKKDEMCKDFSARRAITNLEVYCPNKKYGCQHTMSWKEFLNDPKHLNSCTFQPSKCANEDCSFVGDRQQIQSHLSECPFQKMICSNCNKTILLREESFTEHLNKCTNQQMNCHYSAFGCDFTGNDVSVKKHSKESLHHHISLLAIYVRKLEVAFLNIQKDVKENSRENARLESLINENFSGLLAKMAILDKYAETELENKKKFVNLSEMFIAHNFEFRKFKDDVQRQLHNGQNIGTNQNINTLIEQILEQTSVHDREIGVHDVRLAEMDTRFTSMEIPFAMATKCVDVFILMEMGKGKELICLFSLL</sequence>
<dbReference type="InterPro" id="IPR017907">
    <property type="entry name" value="Znf_RING_CS"/>
</dbReference>
<feature type="zinc finger region" description="TRAF-type" evidence="4">
    <location>
        <begin position="134"/>
        <end position="181"/>
    </location>
</feature>
<dbReference type="AlphaFoldDB" id="A0A812CW04"/>
<dbReference type="PROSITE" id="PS51081">
    <property type="entry name" value="ZF_SIAH"/>
    <property type="match status" value="1"/>
</dbReference>
<name>A0A812CW04_ACAPH</name>
<dbReference type="OrthoDB" id="5947827at2759"/>
<dbReference type="GO" id="GO:0009898">
    <property type="term" value="C:cytoplasmic side of plasma membrane"/>
    <property type="evidence" value="ECO:0007669"/>
    <property type="project" value="TreeGrafter"/>
</dbReference>
<evidence type="ECO:0000313" key="8">
    <source>
        <dbReference type="Proteomes" id="UP000597762"/>
    </source>
</evidence>
<keyword evidence="8" id="KW-1185">Reference proteome</keyword>
<dbReference type="Pfam" id="PF00097">
    <property type="entry name" value="zf-C3HC4"/>
    <property type="match status" value="1"/>
</dbReference>
<dbReference type="Gene3D" id="3.30.40.10">
    <property type="entry name" value="Zinc/RING finger domain, C3HC4 (zinc finger)"/>
    <property type="match status" value="2"/>
</dbReference>
<keyword evidence="3 4" id="KW-0862">Zinc</keyword>
<evidence type="ECO:0000256" key="3">
    <source>
        <dbReference type="ARBA" id="ARBA00022833"/>
    </source>
</evidence>
<evidence type="ECO:0000259" key="6">
    <source>
        <dbReference type="PROSITE" id="PS51081"/>
    </source>
</evidence>
<dbReference type="PANTHER" id="PTHR10131:SF153">
    <property type="entry name" value="RING-TYPE DOMAIN-CONTAINING PROTEIN"/>
    <property type="match status" value="1"/>
</dbReference>
<dbReference type="InterPro" id="IPR018957">
    <property type="entry name" value="Znf_C3HC4_RING-type"/>
</dbReference>
<feature type="domain" description="SIAH-type" evidence="6">
    <location>
        <begin position="80"/>
        <end position="141"/>
    </location>
</feature>
<comment type="caution">
    <text evidence="7">The sequence shown here is derived from an EMBL/GenBank/DDBJ whole genome shotgun (WGS) entry which is preliminary data.</text>
</comment>
<dbReference type="GO" id="GO:0008270">
    <property type="term" value="F:zinc ion binding"/>
    <property type="evidence" value="ECO:0007669"/>
    <property type="project" value="UniProtKB-KW"/>
</dbReference>
<evidence type="ECO:0000256" key="4">
    <source>
        <dbReference type="PROSITE-ProRule" id="PRU00207"/>
    </source>
</evidence>
<organism evidence="7 8">
    <name type="scientific">Acanthosepion pharaonis</name>
    <name type="common">Pharaoh cuttlefish</name>
    <name type="synonym">Sepia pharaonis</name>
    <dbReference type="NCBI Taxonomy" id="158019"/>
    <lineage>
        <taxon>Eukaryota</taxon>
        <taxon>Metazoa</taxon>
        <taxon>Spiralia</taxon>
        <taxon>Lophotrochozoa</taxon>
        <taxon>Mollusca</taxon>
        <taxon>Cephalopoda</taxon>
        <taxon>Coleoidea</taxon>
        <taxon>Decapodiformes</taxon>
        <taxon>Sepiida</taxon>
        <taxon>Sepiina</taxon>
        <taxon>Sepiidae</taxon>
        <taxon>Acanthosepion</taxon>
    </lineage>
</organism>
<evidence type="ECO:0000259" key="5">
    <source>
        <dbReference type="PROSITE" id="PS50145"/>
    </source>
</evidence>
<dbReference type="InterPro" id="IPR013010">
    <property type="entry name" value="Znf_SIAH"/>
</dbReference>
<dbReference type="GO" id="GO:0043122">
    <property type="term" value="P:regulation of canonical NF-kappaB signal transduction"/>
    <property type="evidence" value="ECO:0007669"/>
    <property type="project" value="TreeGrafter"/>
</dbReference>
<dbReference type="PROSITE" id="PS50145">
    <property type="entry name" value="ZF_TRAF"/>
    <property type="match status" value="1"/>
</dbReference>
<dbReference type="PANTHER" id="PTHR10131">
    <property type="entry name" value="TNF RECEPTOR ASSOCIATED FACTOR"/>
    <property type="match status" value="1"/>
</dbReference>
<protein>
    <submittedName>
        <fullName evidence="7">TRAF3</fullName>
    </submittedName>
</protein>
<dbReference type="GO" id="GO:0005164">
    <property type="term" value="F:tumor necrosis factor receptor binding"/>
    <property type="evidence" value="ECO:0007669"/>
    <property type="project" value="TreeGrafter"/>
</dbReference>
<dbReference type="InterPro" id="IPR001293">
    <property type="entry name" value="Znf_TRAF"/>
</dbReference>
<evidence type="ECO:0000256" key="1">
    <source>
        <dbReference type="ARBA" id="ARBA00022723"/>
    </source>
</evidence>
<accession>A0A812CW04</accession>
<dbReference type="SUPFAM" id="SSF57953">
    <property type="entry name" value="Trimerization domain of TRAF"/>
    <property type="match status" value="1"/>
</dbReference>
<dbReference type="Pfam" id="PF02176">
    <property type="entry name" value="zf-TRAF"/>
    <property type="match status" value="1"/>
</dbReference>
<gene>
    <name evidence="7" type="ORF">SPHA_41342</name>
</gene>
<evidence type="ECO:0000256" key="2">
    <source>
        <dbReference type="ARBA" id="ARBA00022771"/>
    </source>
</evidence>
<dbReference type="PROSITE" id="PS00518">
    <property type="entry name" value="ZF_RING_1"/>
    <property type="match status" value="1"/>
</dbReference>
<keyword evidence="2 4" id="KW-0863">Zinc-finger</keyword>
<dbReference type="Proteomes" id="UP000597762">
    <property type="component" value="Unassembled WGS sequence"/>
</dbReference>
<dbReference type="EMBL" id="CAHIKZ030001979">
    <property type="protein sequence ID" value="CAE1278407.1"/>
    <property type="molecule type" value="Genomic_DNA"/>
</dbReference>
<evidence type="ECO:0000313" key="7">
    <source>
        <dbReference type="EMBL" id="CAE1278407.1"/>
    </source>
</evidence>
<proteinExistence type="predicted"/>
<keyword evidence="1 4" id="KW-0479">Metal-binding</keyword>
<dbReference type="SUPFAM" id="SSF49599">
    <property type="entry name" value="TRAF domain-like"/>
    <property type="match status" value="1"/>
</dbReference>
<reference evidence="7" key="1">
    <citation type="submission" date="2021-01" db="EMBL/GenBank/DDBJ databases">
        <authorList>
            <person name="Li R."/>
            <person name="Bekaert M."/>
        </authorList>
    </citation>
    <scope>NUCLEOTIDE SEQUENCE</scope>
    <source>
        <strain evidence="7">Farmed</strain>
    </source>
</reference>
<dbReference type="InterPro" id="IPR013083">
    <property type="entry name" value="Znf_RING/FYVE/PHD"/>
</dbReference>